<evidence type="ECO:0000256" key="2">
    <source>
        <dbReference type="ARBA" id="ARBA00022670"/>
    </source>
</evidence>
<dbReference type="InterPro" id="IPR033857">
    <property type="entry name" value="Bacillopeptidase_F"/>
</dbReference>
<protein>
    <submittedName>
        <fullName evidence="7">S8 family serine peptidase</fullName>
    </submittedName>
</protein>
<reference evidence="7 8" key="1">
    <citation type="submission" date="2021-03" db="EMBL/GenBank/DDBJ databases">
        <title>The first data on the complete genome of the tetrodotoxin-producing bacterium.</title>
        <authorList>
            <person name="Melnikova D.I."/>
            <person name="Nijland R."/>
            <person name="Magarlamov T.Y."/>
        </authorList>
    </citation>
    <scope>NUCLEOTIDE SEQUENCE [LARGE SCALE GENOMIC DNA]</scope>
    <source>
        <strain evidence="7 8">1839</strain>
    </source>
</reference>
<sequence length="1451" mass="155231">MKKKRGFRWLSILLTAILILPLMLPTSIFAEGNGSPHTSFRKAAVESVQKKISSSLLKQFSKEDEQVTFLLKFKEQADPAAAAVKAGKNAVSQNASPAKATYMKRSAVLSSLRSTAIETQGSVTDFLHKQEELGKAKNVQSYYIVNAMAVTATKDVLEELAKFPEIEKILPNETRQLYKPAKEKQKASLQVQPAKDAETNATEWNIDRVGAPAVWEMGVDGAGTVVASIDTGVEWNHPALKDQYRGFDPANPNQASHEFNWFDATAGQTTPYDDDGHGTHVTGTMVGAEPDGSNQVGVAPGAKWIAVKAFTADGGTDADLLAAAEWILAPKDAEGNPHPEYAPDVVNNSWGGGPGLDEWYLPMVQAWRAAEIFPEFSAGNTTLFNPGGPGSVATPANYPESFATGATDINNGLGSFSLLGPSPYDEIKPDISAPGVNIRSSVPGGGYEGGWNGTSMAGPHVSAVVALLRQVDASLTVDEIEEILITTATPLTNGTYTEVPNNGFGYGLVNAFDAVSSVMTGLGTLKGHVAKEGNDEEAPIIEHTAPEETFAGMDLALQLQASDNVSISQIELQYLTEDGSYSTIQAERVSGDYQNGTYEAVIPGEAIAEPSVSYKWNATDFGGNGVDSDTFEVSVVPGITTGYSQDFESAPTGWTSYGEGNSWEWGAPDSGPGSASSGENVYATSLAGNYENNANMTLLMPPVDLPEGNTYLQFKQWHNLERNYDYGHVFVSTDMENWTQALRVNDVTASWTDGEVDLSEYAGQRVYIAFNVTSDGSVPREGWYIDDVALSSAPLESASKISLGVNRNTTSPSGSSVALKDKKIDPNKILPAFSKEYDQEKGGKDAAPVLLPISAKVSVLESGRSVTTNPADGSYSFSHAAGEYTVLAEAYGYQSATQTVVIEQDGETTADFVLEELAQGTVSGTVTNEATGDPVANATLLLVEDGAVSPVTTDEDGQYSLTAYEGEYTLRVMAPSFYSQEISVNVSGDVEQNIQLKPFIGFEGEIGYDDGTAENARAFYDPGNGWAVKMSLAEGHDQAMVTGGLFRFWDTEWPVPGGTDFQVEVYDADGTDGAPGTKLAGPFDATALRNGEWTHVDLTEHGITVDGDFYLVYIQSNINTASPGLGTDENGPNAERSWQFVDGAWSPVPAEEGNYMIRSVVSYELTAPVITSPADGSFTKNNTAVIEGTTAPNVTVAIFNGDEEAAQTESTSEGTFSAEVPLTQGENTFTAKVTTETGATDASQPVTIIFDDTKPELVITSPENDSKTNKETVTVEGTVSDDHLDWVKVNGKKAKVEDGQFSLRLLLEEGENDIKVIAQDKAGNRIRKNVTVDAKYTAPVIENLVPAENLELKKGESVKIEFESEPGLDATFSIRMPLTNAGAQLSNATELPMMETSDGHYVGYYTATSNVKAPGAEIEVKITDDYGNESREVADGKLWINSKIKSKGKKK</sequence>
<dbReference type="Pfam" id="PF20773">
    <property type="entry name" value="InhA-like_MAM"/>
    <property type="match status" value="1"/>
</dbReference>
<keyword evidence="8" id="KW-1185">Reference proteome</keyword>
<evidence type="ECO:0000256" key="3">
    <source>
        <dbReference type="ARBA" id="ARBA00022801"/>
    </source>
</evidence>
<dbReference type="Gene3D" id="3.40.50.200">
    <property type="entry name" value="Peptidase S8/S53 domain"/>
    <property type="match status" value="1"/>
</dbReference>
<dbReference type="Pfam" id="PF09136">
    <property type="entry name" value="Glucodextran_B"/>
    <property type="match status" value="1"/>
</dbReference>
<accession>A0ABX8FGC3</accession>
<dbReference type="InterPro" id="IPR022398">
    <property type="entry name" value="Peptidase_S8_His-AS"/>
</dbReference>
<dbReference type="PROSITE" id="PS50060">
    <property type="entry name" value="MAM_2"/>
    <property type="match status" value="1"/>
</dbReference>
<dbReference type="NCBIfam" id="NF038128">
    <property type="entry name" value="choice_anch_J"/>
    <property type="match status" value="1"/>
</dbReference>
<dbReference type="PANTHER" id="PTHR43399:SF4">
    <property type="entry name" value="CELL WALL-ASSOCIATED PROTEASE"/>
    <property type="match status" value="1"/>
</dbReference>
<keyword evidence="3 5" id="KW-0378">Hydrolase</keyword>
<dbReference type="Pfam" id="PF00082">
    <property type="entry name" value="Peptidase_S8"/>
    <property type="match status" value="1"/>
</dbReference>
<evidence type="ECO:0000259" key="6">
    <source>
        <dbReference type="PROSITE" id="PS50060"/>
    </source>
</evidence>
<dbReference type="InterPro" id="IPR036852">
    <property type="entry name" value="Peptidase_S8/S53_dom_sf"/>
</dbReference>
<dbReference type="Pfam" id="PF05922">
    <property type="entry name" value="Inhibitor_I9"/>
    <property type="match status" value="1"/>
</dbReference>
<dbReference type="PROSITE" id="PS51892">
    <property type="entry name" value="SUBTILASE"/>
    <property type="match status" value="1"/>
</dbReference>
<dbReference type="PROSITE" id="PS00137">
    <property type="entry name" value="SUBTILASE_HIS"/>
    <property type="match status" value="1"/>
</dbReference>
<dbReference type="EMBL" id="CP071709">
    <property type="protein sequence ID" value="QVY63043.1"/>
    <property type="molecule type" value="Genomic_DNA"/>
</dbReference>
<feature type="active site" description="Charge relay system" evidence="5">
    <location>
        <position position="277"/>
    </location>
</feature>
<feature type="active site" description="Charge relay system" evidence="5">
    <location>
        <position position="455"/>
    </location>
</feature>
<dbReference type="InterPro" id="IPR023828">
    <property type="entry name" value="Peptidase_S8_Ser-AS"/>
</dbReference>
<dbReference type="SUPFAM" id="SSF49899">
    <property type="entry name" value="Concanavalin A-like lectins/glucanases"/>
    <property type="match status" value="1"/>
</dbReference>
<evidence type="ECO:0000256" key="4">
    <source>
        <dbReference type="ARBA" id="ARBA00022825"/>
    </source>
</evidence>
<proteinExistence type="inferred from homology"/>
<dbReference type="Pfam" id="PF13620">
    <property type="entry name" value="CarboxypepD_reg"/>
    <property type="match status" value="1"/>
</dbReference>
<dbReference type="InterPro" id="IPR000998">
    <property type="entry name" value="MAM_dom"/>
</dbReference>
<dbReference type="SUPFAM" id="SSF49464">
    <property type="entry name" value="Carboxypeptidase regulatory domain-like"/>
    <property type="match status" value="2"/>
</dbReference>
<comment type="similarity">
    <text evidence="1 5">Belongs to the peptidase S8 family.</text>
</comment>
<dbReference type="InterPro" id="IPR013783">
    <property type="entry name" value="Ig-like_fold"/>
</dbReference>
<dbReference type="InterPro" id="IPR012103">
    <property type="entry name" value="Pept_S8A_Bpr"/>
</dbReference>
<dbReference type="PANTHER" id="PTHR43399">
    <property type="entry name" value="SUBTILISIN-RELATED"/>
    <property type="match status" value="1"/>
</dbReference>
<dbReference type="Gene3D" id="2.60.120.200">
    <property type="match status" value="1"/>
</dbReference>
<dbReference type="InterPro" id="IPR051048">
    <property type="entry name" value="Peptidase_S8/S53_subtilisin"/>
</dbReference>
<feature type="active site" description="Charge relay system" evidence="5">
    <location>
        <position position="230"/>
    </location>
</feature>
<dbReference type="CDD" id="cd07481">
    <property type="entry name" value="Peptidases_S8_BacillopeptidaseF-like"/>
    <property type="match status" value="1"/>
</dbReference>
<dbReference type="InterPro" id="IPR000209">
    <property type="entry name" value="Peptidase_S8/S53_dom"/>
</dbReference>
<evidence type="ECO:0000256" key="1">
    <source>
        <dbReference type="ARBA" id="ARBA00011073"/>
    </source>
</evidence>
<name>A0ABX8FGC3_9BACI</name>
<keyword evidence="4 5" id="KW-0720">Serine protease</keyword>
<dbReference type="SUPFAM" id="SSF52743">
    <property type="entry name" value="Subtilisin-like"/>
    <property type="match status" value="1"/>
</dbReference>
<evidence type="ECO:0000313" key="7">
    <source>
        <dbReference type="EMBL" id="QVY63043.1"/>
    </source>
</evidence>
<keyword evidence="2 5" id="KW-0645">Protease</keyword>
<dbReference type="PRINTS" id="PR00723">
    <property type="entry name" value="SUBTILISIN"/>
</dbReference>
<dbReference type="Gene3D" id="2.60.40.1120">
    <property type="entry name" value="Carboxypeptidase-like, regulatory domain"/>
    <property type="match status" value="2"/>
</dbReference>
<organism evidence="7 8">
    <name type="scientific">Cytobacillus gottheilii</name>
    <dbReference type="NCBI Taxonomy" id="859144"/>
    <lineage>
        <taxon>Bacteria</taxon>
        <taxon>Bacillati</taxon>
        <taxon>Bacillota</taxon>
        <taxon>Bacilli</taxon>
        <taxon>Bacillales</taxon>
        <taxon>Bacillaceae</taxon>
        <taxon>Cytobacillus</taxon>
    </lineage>
</organism>
<dbReference type="InterPro" id="IPR015500">
    <property type="entry name" value="Peptidase_S8_subtilisin-rel"/>
</dbReference>
<dbReference type="InterPro" id="IPR008969">
    <property type="entry name" value="CarboxyPept-like_regulatory"/>
</dbReference>
<dbReference type="RefSeq" id="WP_214478394.1">
    <property type="nucleotide sequence ID" value="NZ_CP071709.1"/>
</dbReference>
<dbReference type="Proteomes" id="UP000679247">
    <property type="component" value="Chromosome"/>
</dbReference>
<dbReference type="PIRSF" id="PIRSF015477">
    <property type="entry name" value="Bpr"/>
    <property type="match status" value="1"/>
</dbReference>
<evidence type="ECO:0000256" key="5">
    <source>
        <dbReference type="PROSITE-ProRule" id="PRU01240"/>
    </source>
</evidence>
<feature type="domain" description="MAM" evidence="6">
    <location>
        <begin position="627"/>
        <end position="797"/>
    </location>
</feature>
<gene>
    <name evidence="7" type="ORF">J1899_08375</name>
</gene>
<dbReference type="InterPro" id="IPR010259">
    <property type="entry name" value="S8pro/Inhibitor_I9"/>
</dbReference>
<dbReference type="InterPro" id="IPR013320">
    <property type="entry name" value="ConA-like_dom_sf"/>
</dbReference>
<dbReference type="PROSITE" id="PS00138">
    <property type="entry name" value="SUBTILASE_SER"/>
    <property type="match status" value="1"/>
</dbReference>
<dbReference type="Gene3D" id="2.60.40.10">
    <property type="entry name" value="Immunoglobulins"/>
    <property type="match status" value="2"/>
</dbReference>
<evidence type="ECO:0000313" key="8">
    <source>
        <dbReference type="Proteomes" id="UP000679247"/>
    </source>
</evidence>